<sequence>MADTDIPEDLLDLKIKFLQHEGEYPKNAELAAEIHRHSWLADAGGERHARWMALQKAARDALAAPAV</sequence>
<dbReference type="Proteomes" id="UP001612741">
    <property type="component" value="Unassembled WGS sequence"/>
</dbReference>
<evidence type="ECO:0000313" key="1">
    <source>
        <dbReference type="EMBL" id="MFI6496934.1"/>
    </source>
</evidence>
<reference evidence="1 2" key="1">
    <citation type="submission" date="2024-10" db="EMBL/GenBank/DDBJ databases">
        <title>The Natural Products Discovery Center: Release of the First 8490 Sequenced Strains for Exploring Actinobacteria Biosynthetic Diversity.</title>
        <authorList>
            <person name="Kalkreuter E."/>
            <person name="Kautsar S.A."/>
            <person name="Yang D."/>
            <person name="Bader C.D."/>
            <person name="Teijaro C.N."/>
            <person name="Fluegel L."/>
            <person name="Davis C.M."/>
            <person name="Simpson J.R."/>
            <person name="Lauterbach L."/>
            <person name="Steele A.D."/>
            <person name="Gui C."/>
            <person name="Meng S."/>
            <person name="Li G."/>
            <person name="Viehrig K."/>
            <person name="Ye F."/>
            <person name="Su P."/>
            <person name="Kiefer A.F."/>
            <person name="Nichols A."/>
            <person name="Cepeda A.J."/>
            <person name="Yan W."/>
            <person name="Fan B."/>
            <person name="Jiang Y."/>
            <person name="Adhikari A."/>
            <person name="Zheng C.-J."/>
            <person name="Schuster L."/>
            <person name="Cowan T.M."/>
            <person name="Smanski M.J."/>
            <person name="Chevrette M.G."/>
            <person name="De Carvalho L.P.S."/>
            <person name="Shen B."/>
        </authorList>
    </citation>
    <scope>NUCLEOTIDE SEQUENCE [LARGE SCALE GENOMIC DNA]</scope>
    <source>
        <strain evidence="1 2">NPDC050545</strain>
    </source>
</reference>
<protein>
    <submittedName>
        <fullName evidence="1">Uncharacterized protein</fullName>
    </submittedName>
</protein>
<comment type="caution">
    <text evidence="1">The sequence shown here is derived from an EMBL/GenBank/DDBJ whole genome shotgun (WGS) entry which is preliminary data.</text>
</comment>
<gene>
    <name evidence="1" type="ORF">ACIBG2_06110</name>
</gene>
<organism evidence="1 2">
    <name type="scientific">Nonomuraea typhae</name>
    <dbReference type="NCBI Taxonomy" id="2603600"/>
    <lineage>
        <taxon>Bacteria</taxon>
        <taxon>Bacillati</taxon>
        <taxon>Actinomycetota</taxon>
        <taxon>Actinomycetes</taxon>
        <taxon>Streptosporangiales</taxon>
        <taxon>Streptosporangiaceae</taxon>
        <taxon>Nonomuraea</taxon>
    </lineage>
</organism>
<dbReference type="EMBL" id="JBITGY010000002">
    <property type="protein sequence ID" value="MFI6496934.1"/>
    <property type="molecule type" value="Genomic_DNA"/>
</dbReference>
<accession>A0ABW7YNM2</accession>
<keyword evidence="2" id="KW-1185">Reference proteome</keyword>
<proteinExistence type="predicted"/>
<dbReference type="RefSeq" id="WP_397079444.1">
    <property type="nucleotide sequence ID" value="NZ_JBITGY010000002.1"/>
</dbReference>
<evidence type="ECO:0000313" key="2">
    <source>
        <dbReference type="Proteomes" id="UP001612741"/>
    </source>
</evidence>
<name>A0ABW7YNM2_9ACTN</name>